<dbReference type="PANTHER" id="PTHR28055:SF1">
    <property type="entry name" value="ALTERED INHERITANCE OF MITOCHONDRIA PROTEIN 41, MITOCHONDRIAL"/>
    <property type="match status" value="1"/>
</dbReference>
<name>A0A554LN16_9BACT</name>
<dbReference type="SUPFAM" id="SSF89095">
    <property type="entry name" value="GatB/YqeY motif"/>
    <property type="match status" value="1"/>
</dbReference>
<dbReference type="InterPro" id="IPR042184">
    <property type="entry name" value="YqeY/Aim41_N"/>
</dbReference>
<gene>
    <name evidence="1" type="ORF">Athens101428_372</name>
</gene>
<dbReference type="InterPro" id="IPR003789">
    <property type="entry name" value="Asn/Gln_tRNA_amidoTrase-B-like"/>
</dbReference>
<dbReference type="AlphaFoldDB" id="A0A554LN16"/>
<dbReference type="Gene3D" id="1.10.10.410">
    <property type="match status" value="1"/>
</dbReference>
<accession>A0A554LN16</accession>
<protein>
    <recommendedName>
        <fullName evidence="3">GatB/YqeY domain-containing protein</fullName>
    </recommendedName>
</protein>
<sequence length="148" mass="16655">MNLLEQIDADLKNALKSGDQTTLSTLRLLKSAIKNFEIESMSEAKDGDILKLIQKEIKQRRDSIESYKNNQRDELANRELAEIQVIEKYLPKQLSDEELTDIVQEAIAETEAKSAADMGKIMSKVMPKIAGRVEGSRVSAKVMEMLSK</sequence>
<evidence type="ECO:0000313" key="1">
    <source>
        <dbReference type="EMBL" id="TSC94273.1"/>
    </source>
</evidence>
<dbReference type="Gene3D" id="1.10.1510.10">
    <property type="entry name" value="Uncharacterised protein YqeY/AIM41 PF09424, N-terminal domain"/>
    <property type="match status" value="1"/>
</dbReference>
<dbReference type="EMBL" id="VMGN01000017">
    <property type="protein sequence ID" value="TSC94273.1"/>
    <property type="molecule type" value="Genomic_DNA"/>
</dbReference>
<evidence type="ECO:0000313" key="2">
    <source>
        <dbReference type="Proteomes" id="UP000316495"/>
    </source>
</evidence>
<dbReference type="PANTHER" id="PTHR28055">
    <property type="entry name" value="ALTERED INHERITANCE OF MITOCHONDRIA PROTEIN 41, MITOCHONDRIAL"/>
    <property type="match status" value="1"/>
</dbReference>
<dbReference type="Pfam" id="PF09424">
    <property type="entry name" value="YqeY"/>
    <property type="match status" value="1"/>
</dbReference>
<reference evidence="1 2" key="1">
    <citation type="submission" date="2017-07" db="EMBL/GenBank/DDBJ databases">
        <title>Mechanisms for carbon and nitrogen cycling indicate functional differentiation within the Candidate Phyla Radiation.</title>
        <authorList>
            <person name="Danczak R.E."/>
            <person name="Johnston M.D."/>
            <person name="Kenah C."/>
            <person name="Slattery M."/>
            <person name="Wrighton K.C."/>
            <person name="Wilkins M.J."/>
        </authorList>
    </citation>
    <scope>NUCLEOTIDE SEQUENCE [LARGE SCALE GENOMIC DNA]</scope>
    <source>
        <strain evidence="1">Athens1014_28</strain>
    </source>
</reference>
<dbReference type="InterPro" id="IPR023168">
    <property type="entry name" value="GatB_Yqey_C_2"/>
</dbReference>
<organism evidence="1 2">
    <name type="scientific">Candidatus Berkelbacteria bacterium Athens1014_28</name>
    <dbReference type="NCBI Taxonomy" id="2017145"/>
    <lineage>
        <taxon>Bacteria</taxon>
        <taxon>Candidatus Berkelbacteria</taxon>
    </lineage>
</organism>
<proteinExistence type="predicted"/>
<dbReference type="InterPro" id="IPR019004">
    <property type="entry name" value="YqeY/Aim41"/>
</dbReference>
<dbReference type="Proteomes" id="UP000316495">
    <property type="component" value="Unassembled WGS sequence"/>
</dbReference>
<comment type="caution">
    <text evidence="1">The sequence shown here is derived from an EMBL/GenBank/DDBJ whole genome shotgun (WGS) entry which is preliminary data.</text>
</comment>
<dbReference type="GO" id="GO:0016884">
    <property type="term" value="F:carbon-nitrogen ligase activity, with glutamine as amido-N-donor"/>
    <property type="evidence" value="ECO:0007669"/>
    <property type="project" value="InterPro"/>
</dbReference>
<evidence type="ECO:0008006" key="3">
    <source>
        <dbReference type="Google" id="ProtNLM"/>
    </source>
</evidence>